<name>A0ABS9CQF9_9FIRM</name>
<sequence>MNYFEYNGISSLDMGLRIESKNVFSAPKYESKFQSIPGRDGDLILPNGRFPNVQITYSVFLPTKTKEQLAEKIAAVKAWLFYEPDRYHELRDSYDTTGFRKAVVNTQLDIEDQLNKIGIFTVSFSCLPFRYLDEGQEAITITESPYTVKNPTVFQAKPYIKVSGSGTGRLSVNSSLRQSPWDFTDIGGYIEIDSEQMNFYKVAEPRNDHVSGSGFPILYPGYNDIVFSGGITSVTIIPRWVTI</sequence>
<dbReference type="Proteomes" id="UP001299220">
    <property type="component" value="Unassembled WGS sequence"/>
</dbReference>
<dbReference type="Gene3D" id="2.40.30.200">
    <property type="match status" value="1"/>
</dbReference>
<keyword evidence="2" id="KW-1185">Reference proteome</keyword>
<protein>
    <submittedName>
        <fullName evidence="1">Phage tail family protein</fullName>
    </submittedName>
</protein>
<evidence type="ECO:0000313" key="2">
    <source>
        <dbReference type="Proteomes" id="UP001299220"/>
    </source>
</evidence>
<accession>A0ABS9CQF9</accession>
<gene>
    <name evidence="1" type="ORF">JQM67_10365</name>
</gene>
<proteinExistence type="predicted"/>
<dbReference type="EMBL" id="JAFBIT010000003">
    <property type="protein sequence ID" value="MCF2653005.1"/>
    <property type="molecule type" value="Genomic_DNA"/>
</dbReference>
<reference evidence="1 2" key="1">
    <citation type="submission" date="2020-12" db="EMBL/GenBank/DDBJ databases">
        <title>Whole genome sequences of gut porcine anaerobes.</title>
        <authorList>
            <person name="Kubasova T."/>
            <person name="Jahodarova E."/>
            <person name="Rychlik I."/>
        </authorList>
    </citation>
    <scope>NUCLEOTIDE SEQUENCE [LARGE SCALE GENOMIC DNA]</scope>
    <source>
        <strain evidence="1 2">An867</strain>
    </source>
</reference>
<dbReference type="RefSeq" id="WP_235324032.1">
    <property type="nucleotide sequence ID" value="NZ_JAFBIT010000003.1"/>
</dbReference>
<organism evidence="1 2">
    <name type="scientific">Anaeromassilibacillus senegalensis</name>
    <dbReference type="NCBI Taxonomy" id="1673717"/>
    <lineage>
        <taxon>Bacteria</taxon>
        <taxon>Bacillati</taxon>
        <taxon>Bacillota</taxon>
        <taxon>Clostridia</taxon>
        <taxon>Eubacteriales</taxon>
        <taxon>Acutalibacteraceae</taxon>
        <taxon>Anaeromassilibacillus</taxon>
    </lineage>
</organism>
<comment type="caution">
    <text evidence="1">The sequence shown here is derived from an EMBL/GenBank/DDBJ whole genome shotgun (WGS) entry which is preliminary data.</text>
</comment>
<evidence type="ECO:0000313" key="1">
    <source>
        <dbReference type="EMBL" id="MCF2653005.1"/>
    </source>
</evidence>